<accession>A0AAW9DL87</accession>
<feature type="non-terminal residue" evidence="1">
    <location>
        <position position="200"/>
    </location>
</feature>
<protein>
    <submittedName>
        <fullName evidence="1">Cell division protein FtsK</fullName>
    </submittedName>
</protein>
<dbReference type="InterPro" id="IPR027417">
    <property type="entry name" value="P-loop_NTPase"/>
</dbReference>
<dbReference type="AlphaFoldDB" id="A0AAW9DL87"/>
<evidence type="ECO:0000313" key="2">
    <source>
        <dbReference type="Proteomes" id="UP001270004"/>
    </source>
</evidence>
<dbReference type="SUPFAM" id="SSF52540">
    <property type="entry name" value="P-loop containing nucleoside triphosphate hydrolases"/>
    <property type="match status" value="1"/>
</dbReference>
<proteinExistence type="predicted"/>
<gene>
    <name evidence="1" type="ORF">SHY70_11805</name>
</gene>
<organism evidence="1 2">
    <name type="scientific">Streptococcus suis</name>
    <dbReference type="NCBI Taxonomy" id="1307"/>
    <lineage>
        <taxon>Bacteria</taxon>
        <taxon>Bacillati</taxon>
        <taxon>Bacillota</taxon>
        <taxon>Bacilli</taxon>
        <taxon>Lactobacillales</taxon>
        <taxon>Streptococcaceae</taxon>
        <taxon>Streptococcus</taxon>
    </lineage>
</organism>
<name>A0AAW9DL87_STRSU</name>
<comment type="caution">
    <text evidence="1">The sequence shown here is derived from an EMBL/GenBank/DDBJ whole genome shotgun (WGS) entry which is preliminary data.</text>
</comment>
<dbReference type="GO" id="GO:0051301">
    <property type="term" value="P:cell division"/>
    <property type="evidence" value="ECO:0007669"/>
    <property type="project" value="UniProtKB-KW"/>
</dbReference>
<dbReference type="Gene3D" id="3.40.50.300">
    <property type="entry name" value="P-loop containing nucleotide triphosphate hydrolases"/>
    <property type="match status" value="1"/>
</dbReference>
<reference evidence="1" key="1">
    <citation type="submission" date="2023-11" db="EMBL/GenBank/DDBJ databases">
        <title>Antimicrobial resistance in invasive Streptococcus suis isolated in Spain and the associated genetic mechanisms.</title>
        <authorList>
            <person name="Uruen C."/>
            <person name="Arenas J.A."/>
        </authorList>
    </citation>
    <scope>NUCLEOTIDE SEQUENCE</scope>
    <source>
        <strain evidence="1">Ss_70</strain>
    </source>
</reference>
<evidence type="ECO:0000313" key="1">
    <source>
        <dbReference type="EMBL" id="MDX5038939.1"/>
    </source>
</evidence>
<feature type="non-terminal residue" evidence="1">
    <location>
        <position position="1"/>
    </location>
</feature>
<dbReference type="Proteomes" id="UP001270004">
    <property type="component" value="Unassembled WGS sequence"/>
</dbReference>
<dbReference type="EMBL" id="JAWWZK010000184">
    <property type="protein sequence ID" value="MDX5038939.1"/>
    <property type="molecule type" value="Genomic_DNA"/>
</dbReference>
<keyword evidence="1" id="KW-0132">Cell division</keyword>
<keyword evidence="1" id="KW-0131">Cell cycle</keyword>
<sequence>FMDKRYQAMTNHPDFSPGKRYSAYGFKPKFIVFDEWAAFMASLDNDYKSLSLVQEYLTQIILKGRQAGVFFILGLQRPDGEYIKTSLRDNFMKRVSVGHLEDTGYTMMYGDANRNKEFKKIDKINGKKVHGRGYIANGGEIAREFFSPFVPFDEGFSFIELFQSMPVIPFEGKEFEVFKGTIVDSEQADHNDSVLDELLD</sequence>